<evidence type="ECO:0000256" key="1">
    <source>
        <dbReference type="SAM" id="Phobius"/>
    </source>
</evidence>
<organism evidence="2 3">
    <name type="scientific">Abyssicoccus albus</name>
    <dbReference type="NCBI Taxonomy" id="1817405"/>
    <lineage>
        <taxon>Bacteria</taxon>
        <taxon>Bacillati</taxon>
        <taxon>Bacillota</taxon>
        <taxon>Bacilli</taxon>
        <taxon>Bacillales</taxon>
        <taxon>Abyssicoccaceae</taxon>
    </lineage>
</organism>
<sequence>MIKILFLLLSLIYVVIGLLSIYQSYKFLNIARYIYGTLLLTLSVFIPLNTTSIDSIWLFIITLCLVMNIEITAFKDHHGDRKRLFLLHWFTAFIILIIVLILFIF</sequence>
<evidence type="ECO:0008006" key="4">
    <source>
        <dbReference type="Google" id="ProtNLM"/>
    </source>
</evidence>
<dbReference type="EMBL" id="RKRK01000003">
    <property type="protein sequence ID" value="RPF56597.1"/>
    <property type="molecule type" value="Genomic_DNA"/>
</dbReference>
<feature type="transmembrane region" description="Helical" evidence="1">
    <location>
        <begin position="6"/>
        <end position="25"/>
    </location>
</feature>
<keyword evidence="3" id="KW-1185">Reference proteome</keyword>
<dbReference type="RefSeq" id="WP_123807943.1">
    <property type="nucleotide sequence ID" value="NZ_RKRK01000003.1"/>
</dbReference>
<protein>
    <recommendedName>
        <fullName evidence="4">DUF1516 family protein</fullName>
    </recommendedName>
</protein>
<dbReference type="Proteomes" id="UP000277108">
    <property type="component" value="Unassembled WGS sequence"/>
</dbReference>
<feature type="transmembrane region" description="Helical" evidence="1">
    <location>
        <begin position="86"/>
        <end position="104"/>
    </location>
</feature>
<comment type="caution">
    <text evidence="2">The sequence shown here is derived from an EMBL/GenBank/DDBJ whole genome shotgun (WGS) entry which is preliminary data.</text>
</comment>
<keyword evidence="1" id="KW-1133">Transmembrane helix</keyword>
<keyword evidence="1" id="KW-0812">Transmembrane</keyword>
<reference evidence="2 3" key="1">
    <citation type="submission" date="2018-11" db="EMBL/GenBank/DDBJ databases">
        <title>Genomic Encyclopedia of Type Strains, Phase IV (KMG-IV): sequencing the most valuable type-strain genomes for metagenomic binning, comparative biology and taxonomic classification.</title>
        <authorList>
            <person name="Goeker M."/>
        </authorList>
    </citation>
    <scope>NUCLEOTIDE SEQUENCE [LARGE SCALE GENOMIC DNA]</scope>
    <source>
        <strain evidence="2 3">DSM 29158</strain>
    </source>
</reference>
<evidence type="ECO:0000313" key="3">
    <source>
        <dbReference type="Proteomes" id="UP000277108"/>
    </source>
</evidence>
<dbReference type="AlphaFoldDB" id="A0A3N5BGE7"/>
<gene>
    <name evidence="2" type="ORF">EDD62_1248</name>
</gene>
<accession>A0A3N5BGE7</accession>
<proteinExistence type="predicted"/>
<feature type="transmembrane region" description="Helical" evidence="1">
    <location>
        <begin position="32"/>
        <end position="50"/>
    </location>
</feature>
<dbReference type="OrthoDB" id="2390179at2"/>
<feature type="transmembrane region" description="Helical" evidence="1">
    <location>
        <begin position="56"/>
        <end position="74"/>
    </location>
</feature>
<evidence type="ECO:0000313" key="2">
    <source>
        <dbReference type="EMBL" id="RPF56597.1"/>
    </source>
</evidence>
<name>A0A3N5BGE7_9BACL</name>
<keyword evidence="1" id="KW-0472">Membrane</keyword>